<dbReference type="AlphaFoldDB" id="A0A5A8F7P5"/>
<dbReference type="PANTHER" id="PTHR13061">
    <property type="entry name" value="DYNACTIN SUBUNIT P25"/>
    <property type="match status" value="1"/>
</dbReference>
<dbReference type="OrthoDB" id="9803036at2"/>
<dbReference type="EMBL" id="VFJB01000005">
    <property type="protein sequence ID" value="KAA0257958.1"/>
    <property type="molecule type" value="Genomic_DNA"/>
</dbReference>
<dbReference type="Proteomes" id="UP000322876">
    <property type="component" value="Unassembled WGS sequence"/>
</dbReference>
<dbReference type="InterPro" id="IPR050484">
    <property type="entry name" value="Transf_Hexapept/Carb_Anhydrase"/>
</dbReference>
<dbReference type="Gene3D" id="2.160.10.10">
    <property type="entry name" value="Hexapeptide repeat proteins"/>
    <property type="match status" value="1"/>
</dbReference>
<reference evidence="1 2" key="1">
    <citation type="submission" date="2019-06" db="EMBL/GenBank/DDBJ databases">
        <title>Genomic insights into carbon and energy metabolism of Deferribacter autotrophicus revealed new metabolic traits in the phylum Deferribacteres.</title>
        <authorList>
            <person name="Slobodkin A.I."/>
            <person name="Slobodkina G.B."/>
            <person name="Allioux M."/>
            <person name="Alain K."/>
            <person name="Jebbar M."/>
            <person name="Shadrin V."/>
            <person name="Kublanov I.V."/>
            <person name="Toshchakov S.V."/>
            <person name="Bonch-Osmolovskaya E.A."/>
        </authorList>
    </citation>
    <scope>NUCLEOTIDE SEQUENCE [LARGE SCALE GENOMIC DNA]</scope>
    <source>
        <strain evidence="1 2">SL50</strain>
    </source>
</reference>
<protein>
    <submittedName>
        <fullName evidence="1">Gamma carbonic anhydrase family protein</fullName>
    </submittedName>
</protein>
<dbReference type="Pfam" id="PF00132">
    <property type="entry name" value="Hexapep"/>
    <property type="match status" value="2"/>
</dbReference>
<name>A0A5A8F7P5_9BACT</name>
<dbReference type="RefSeq" id="WP_149266279.1">
    <property type="nucleotide sequence ID" value="NZ_VFJB01000005.1"/>
</dbReference>
<dbReference type="SMR" id="A0A5A8F7P5"/>
<organism evidence="1 2">
    <name type="scientific">Deferribacter autotrophicus</name>
    <dbReference type="NCBI Taxonomy" id="500465"/>
    <lineage>
        <taxon>Bacteria</taxon>
        <taxon>Pseudomonadati</taxon>
        <taxon>Deferribacterota</taxon>
        <taxon>Deferribacteres</taxon>
        <taxon>Deferribacterales</taxon>
        <taxon>Deferribacteraceae</taxon>
        <taxon>Deferribacter</taxon>
    </lineage>
</organism>
<evidence type="ECO:0000313" key="1">
    <source>
        <dbReference type="EMBL" id="KAA0257958.1"/>
    </source>
</evidence>
<dbReference type="InterPro" id="IPR001451">
    <property type="entry name" value="Hexapep"/>
</dbReference>
<gene>
    <name evidence="1" type="ORF">FHQ18_06080</name>
</gene>
<dbReference type="InterPro" id="IPR047324">
    <property type="entry name" value="LbH_gamma_CA-like"/>
</dbReference>
<proteinExistence type="predicted"/>
<evidence type="ECO:0000313" key="2">
    <source>
        <dbReference type="Proteomes" id="UP000322876"/>
    </source>
</evidence>
<keyword evidence="2" id="KW-1185">Reference proteome</keyword>
<comment type="caution">
    <text evidence="1">The sequence shown here is derived from an EMBL/GenBank/DDBJ whole genome shotgun (WGS) entry which is preliminary data.</text>
</comment>
<dbReference type="PANTHER" id="PTHR13061:SF29">
    <property type="entry name" value="GAMMA CARBONIC ANHYDRASE-LIKE 1, MITOCHONDRIAL-RELATED"/>
    <property type="match status" value="1"/>
</dbReference>
<dbReference type="SUPFAM" id="SSF51161">
    <property type="entry name" value="Trimeric LpxA-like enzymes"/>
    <property type="match status" value="1"/>
</dbReference>
<sequence length="172" mass="19091">MENVKKRLKLKPVLGKNVFIAQDATIIGDVELGDESSIWFHVTIRADVNFIKIGKFSNIQDNSVIHVTLNKYPTIIGDYVTIGHSATLHGCTIKNNCLIGIGAIIMDNSIINENSIVAAGTLIPPNKTFPPNVLIKGYPGKVVKELSEEEIKSITDYALRYKKYKDIYLANF</sequence>
<dbReference type="CDD" id="cd04645">
    <property type="entry name" value="LbH_gamma_CA_like"/>
    <property type="match status" value="1"/>
</dbReference>
<accession>A0A5A8F7P5</accession>
<dbReference type="InterPro" id="IPR011004">
    <property type="entry name" value="Trimer_LpxA-like_sf"/>
</dbReference>